<evidence type="ECO:0000256" key="6">
    <source>
        <dbReference type="ARBA" id="ARBA00022837"/>
    </source>
</evidence>
<evidence type="ECO:0000256" key="8">
    <source>
        <dbReference type="RuleBase" id="RU361238"/>
    </source>
</evidence>
<dbReference type="PANTHER" id="PTHR33938">
    <property type="entry name" value="FERULOYL ESTERASE B-RELATED"/>
    <property type="match status" value="1"/>
</dbReference>
<dbReference type="EC" id="3.1.1.-" evidence="8"/>
<accession>A0A135TEH2</accession>
<keyword evidence="3" id="KW-0479">Metal-binding</keyword>
<organism evidence="9 10">
    <name type="scientific">Colletotrichum nymphaeae SA-01</name>
    <dbReference type="NCBI Taxonomy" id="1460502"/>
    <lineage>
        <taxon>Eukaryota</taxon>
        <taxon>Fungi</taxon>
        <taxon>Dikarya</taxon>
        <taxon>Ascomycota</taxon>
        <taxon>Pezizomycotina</taxon>
        <taxon>Sordariomycetes</taxon>
        <taxon>Hypocreomycetidae</taxon>
        <taxon>Glomerellales</taxon>
        <taxon>Glomerellaceae</taxon>
        <taxon>Colletotrichum</taxon>
        <taxon>Colletotrichum acutatum species complex</taxon>
    </lineage>
</organism>
<dbReference type="GO" id="GO:0046872">
    <property type="term" value="F:metal ion binding"/>
    <property type="evidence" value="ECO:0007669"/>
    <property type="project" value="UniProtKB-KW"/>
</dbReference>
<keyword evidence="10" id="KW-1185">Reference proteome</keyword>
<evidence type="ECO:0000256" key="2">
    <source>
        <dbReference type="ARBA" id="ARBA00022487"/>
    </source>
</evidence>
<dbReference type="OrthoDB" id="3039123at2759"/>
<evidence type="ECO:0000313" key="10">
    <source>
        <dbReference type="Proteomes" id="UP000070054"/>
    </source>
</evidence>
<gene>
    <name evidence="9" type="ORF">CNYM01_00663</name>
</gene>
<keyword evidence="2" id="KW-0719">Serine esterase</keyword>
<name>A0A135TEH2_9PEZI</name>
<dbReference type="InterPro" id="IPR029058">
    <property type="entry name" value="AB_hydrolase_fold"/>
</dbReference>
<sequence length="545" mass="58816">MAGLLSLVGLTLTTSVHVAAKPCSPTDFSFPQVGDLIHHSTTANPFTNFTQNSGWKSEAALVPPEGVTACNVTVSYTRPKSDSLITVHIWLPLRDAFNSRFLGIGGGGWLAGEIGDDVMAGYTALGYAVAATDGGYEHNPYGTADSWLFKDGTPNLEALENFAYRGLHEMTLIGKHVAAEYYGKKPDFAYWSGCSTGGRQGLAMAQRFPGAYDGILVGCPAVSFPALLMGMFWPQVVMNEMGVYPSACEMEAIQKAAVEVCDEKDGVKDEVIARDDLCAFEPKSVLGRELECEGVKGKVSEGAVVVAEALLRGPVDEKGRSLFPGSTAGTAATGLMALGNTVCEGGRCRGRPFTIATDWIRLLVKKDAGYDPASMTRREFARLFRETVEELGDMIGSDDPNLEGFREAGGKMIAWHSINDEAITINAMRRYYGKVLEVDGGREKRAETEGYFRFFKVPGTTHCAAPRGAGFPLRALDALRRWVEEGVAPEQLDPVVMGLAEGEVAEIKPPFCRFPLVAKAAGSEWTCVELQKTGMTAKERAKDEL</sequence>
<keyword evidence="7" id="KW-1015">Disulfide bond</keyword>
<evidence type="ECO:0000256" key="3">
    <source>
        <dbReference type="ARBA" id="ARBA00022723"/>
    </source>
</evidence>
<comment type="similarity">
    <text evidence="1 8">Belongs to the tannase family.</text>
</comment>
<dbReference type="SUPFAM" id="SSF53474">
    <property type="entry name" value="alpha/beta-Hydrolases"/>
    <property type="match status" value="1"/>
</dbReference>
<evidence type="ECO:0000256" key="4">
    <source>
        <dbReference type="ARBA" id="ARBA00022729"/>
    </source>
</evidence>
<feature type="signal peptide" evidence="8">
    <location>
        <begin position="1"/>
        <end position="20"/>
    </location>
</feature>
<dbReference type="GO" id="GO:0030600">
    <property type="term" value="F:feruloyl esterase activity"/>
    <property type="evidence" value="ECO:0007669"/>
    <property type="project" value="UniProtKB-ARBA"/>
</dbReference>
<evidence type="ECO:0000313" key="9">
    <source>
        <dbReference type="EMBL" id="KXH46534.1"/>
    </source>
</evidence>
<reference evidence="9 10" key="1">
    <citation type="submission" date="2014-02" db="EMBL/GenBank/DDBJ databases">
        <title>The genome sequence of Colletotrichum nymphaeae SA-01.</title>
        <authorList>
            <person name="Baroncelli R."/>
            <person name="Thon M.R."/>
        </authorList>
    </citation>
    <scope>NUCLEOTIDE SEQUENCE [LARGE SCALE GENOMIC DNA]</scope>
    <source>
        <strain evidence="9 10">SA-01</strain>
    </source>
</reference>
<dbReference type="Proteomes" id="UP000070054">
    <property type="component" value="Unassembled WGS sequence"/>
</dbReference>
<protein>
    <recommendedName>
        <fullName evidence="8">Carboxylic ester hydrolase</fullName>
        <ecNumber evidence="8">3.1.1.-</ecNumber>
    </recommendedName>
</protein>
<keyword evidence="4 8" id="KW-0732">Signal</keyword>
<keyword evidence="5 8" id="KW-0378">Hydrolase</keyword>
<proteinExistence type="inferred from homology"/>
<dbReference type="EMBL" id="JEMN01001145">
    <property type="protein sequence ID" value="KXH46534.1"/>
    <property type="molecule type" value="Genomic_DNA"/>
</dbReference>
<comment type="caution">
    <text evidence="9">The sequence shown here is derived from an EMBL/GenBank/DDBJ whole genome shotgun (WGS) entry which is preliminary data.</text>
</comment>
<evidence type="ECO:0000256" key="7">
    <source>
        <dbReference type="ARBA" id="ARBA00023157"/>
    </source>
</evidence>
<dbReference type="Pfam" id="PF07519">
    <property type="entry name" value="Tannase"/>
    <property type="match status" value="1"/>
</dbReference>
<dbReference type="AlphaFoldDB" id="A0A135TEH2"/>
<dbReference type="PANTHER" id="PTHR33938:SF8">
    <property type="entry name" value="CARBOXYLIC ESTER HYDROLASE"/>
    <property type="match status" value="1"/>
</dbReference>
<feature type="chain" id="PRO_5007747198" description="Carboxylic ester hydrolase" evidence="8">
    <location>
        <begin position="21"/>
        <end position="545"/>
    </location>
</feature>
<dbReference type="InterPro" id="IPR011118">
    <property type="entry name" value="Tannase/feruloyl_esterase"/>
</dbReference>
<keyword evidence="6" id="KW-0106">Calcium</keyword>
<evidence type="ECO:0000256" key="5">
    <source>
        <dbReference type="ARBA" id="ARBA00022801"/>
    </source>
</evidence>
<evidence type="ECO:0000256" key="1">
    <source>
        <dbReference type="ARBA" id="ARBA00006249"/>
    </source>
</evidence>